<dbReference type="InterPro" id="IPR005119">
    <property type="entry name" value="LysR_subst-bd"/>
</dbReference>
<sequence length="310" mass="33182">MLTPDVRLEWLVSFLAVVDTGSFVAAAEATHRSQPRVSLHVASLERAAGLVIFDRRRRPVELTDAGRSLVEHARAILQQLDAAESAMSAWRGGTRGLVHLGAHPSASAGFVPALLTAVERTAPDIEVSLVERSTLEMDESLRSGQVDLYLRPMTPPPRLSLVESRPLWREPLVVVLPEHHPLATAPEPLAVADVAAYPLISIGRLDHSETASFEPYELFRSAGYELEPVQATNQPDSLVAMVRAGLGLGVTNALAARIANTDGVRIRRLGGTHERVVAVCWNGGRALSPAAKGLFAMIVAAPPPPGTRAA</sequence>
<evidence type="ECO:0000256" key="4">
    <source>
        <dbReference type="ARBA" id="ARBA00023163"/>
    </source>
</evidence>
<dbReference type="GO" id="GO:0003677">
    <property type="term" value="F:DNA binding"/>
    <property type="evidence" value="ECO:0007669"/>
    <property type="project" value="UniProtKB-KW"/>
</dbReference>
<comment type="similarity">
    <text evidence="1">Belongs to the LysR transcriptional regulatory family.</text>
</comment>
<dbReference type="Pfam" id="PF03466">
    <property type="entry name" value="LysR_substrate"/>
    <property type="match status" value="1"/>
</dbReference>
<dbReference type="KEGG" id="sgrg:L0C25_07265"/>
<evidence type="ECO:0000256" key="3">
    <source>
        <dbReference type="ARBA" id="ARBA00023125"/>
    </source>
</evidence>
<evidence type="ECO:0000313" key="7">
    <source>
        <dbReference type="Proteomes" id="UP001164390"/>
    </source>
</evidence>
<dbReference type="PROSITE" id="PS50931">
    <property type="entry name" value="HTH_LYSR"/>
    <property type="match status" value="1"/>
</dbReference>
<dbReference type="InterPro" id="IPR036390">
    <property type="entry name" value="WH_DNA-bd_sf"/>
</dbReference>
<evidence type="ECO:0000259" key="5">
    <source>
        <dbReference type="PROSITE" id="PS50931"/>
    </source>
</evidence>
<dbReference type="Proteomes" id="UP001164390">
    <property type="component" value="Chromosome"/>
</dbReference>
<evidence type="ECO:0000313" key="6">
    <source>
        <dbReference type="EMBL" id="UYM06866.1"/>
    </source>
</evidence>
<name>A0AA46YMV6_9ACTN</name>
<dbReference type="PANTHER" id="PTHR30346">
    <property type="entry name" value="TRANSCRIPTIONAL DUAL REGULATOR HCAR-RELATED"/>
    <property type="match status" value="1"/>
</dbReference>
<dbReference type="GO" id="GO:0003700">
    <property type="term" value="F:DNA-binding transcription factor activity"/>
    <property type="evidence" value="ECO:0007669"/>
    <property type="project" value="InterPro"/>
</dbReference>
<evidence type="ECO:0000256" key="1">
    <source>
        <dbReference type="ARBA" id="ARBA00009437"/>
    </source>
</evidence>
<organism evidence="6 7">
    <name type="scientific">Solicola gregarius</name>
    <dbReference type="NCBI Taxonomy" id="2908642"/>
    <lineage>
        <taxon>Bacteria</taxon>
        <taxon>Bacillati</taxon>
        <taxon>Actinomycetota</taxon>
        <taxon>Actinomycetes</taxon>
        <taxon>Propionibacteriales</taxon>
        <taxon>Nocardioidaceae</taxon>
        <taxon>Solicola</taxon>
    </lineage>
</organism>
<dbReference type="Gene3D" id="3.40.190.10">
    <property type="entry name" value="Periplasmic binding protein-like II"/>
    <property type="match status" value="2"/>
</dbReference>
<protein>
    <submittedName>
        <fullName evidence="6">LysR family transcriptional regulator</fullName>
    </submittedName>
</protein>
<keyword evidence="7" id="KW-1185">Reference proteome</keyword>
<keyword evidence="3" id="KW-0238">DNA-binding</keyword>
<dbReference type="FunFam" id="1.10.10.10:FF:000001">
    <property type="entry name" value="LysR family transcriptional regulator"/>
    <property type="match status" value="1"/>
</dbReference>
<dbReference type="PANTHER" id="PTHR30346:SF28">
    <property type="entry name" value="HTH-TYPE TRANSCRIPTIONAL REGULATOR CYNR"/>
    <property type="match status" value="1"/>
</dbReference>
<dbReference type="InterPro" id="IPR036388">
    <property type="entry name" value="WH-like_DNA-bd_sf"/>
</dbReference>
<gene>
    <name evidence="6" type="ORF">L0C25_07265</name>
</gene>
<proteinExistence type="inferred from homology"/>
<keyword evidence="4" id="KW-0804">Transcription</keyword>
<evidence type="ECO:0000256" key="2">
    <source>
        <dbReference type="ARBA" id="ARBA00023015"/>
    </source>
</evidence>
<dbReference type="AlphaFoldDB" id="A0AA46YMV6"/>
<dbReference type="InterPro" id="IPR000847">
    <property type="entry name" value="LysR_HTH_N"/>
</dbReference>
<reference evidence="6" key="1">
    <citation type="submission" date="2022-01" db="EMBL/GenBank/DDBJ databases">
        <title>Nocardioidaceae gen. sp. A5X3R13.</title>
        <authorList>
            <person name="Lopez Marin M.A."/>
            <person name="Uhlik O."/>
        </authorList>
    </citation>
    <scope>NUCLEOTIDE SEQUENCE</scope>
    <source>
        <strain evidence="6">A5X3R13</strain>
    </source>
</reference>
<dbReference type="EMBL" id="CP094970">
    <property type="protein sequence ID" value="UYM06866.1"/>
    <property type="molecule type" value="Genomic_DNA"/>
</dbReference>
<accession>A0AA46YMV6</accession>
<dbReference type="RefSeq" id="WP_271635792.1">
    <property type="nucleotide sequence ID" value="NZ_CP094970.1"/>
</dbReference>
<dbReference type="Gene3D" id="1.10.10.10">
    <property type="entry name" value="Winged helix-like DNA-binding domain superfamily/Winged helix DNA-binding domain"/>
    <property type="match status" value="1"/>
</dbReference>
<dbReference type="SUPFAM" id="SSF53850">
    <property type="entry name" value="Periplasmic binding protein-like II"/>
    <property type="match status" value="1"/>
</dbReference>
<feature type="domain" description="HTH lysR-type" evidence="5">
    <location>
        <begin position="6"/>
        <end position="63"/>
    </location>
</feature>
<dbReference type="GO" id="GO:0032993">
    <property type="term" value="C:protein-DNA complex"/>
    <property type="evidence" value="ECO:0007669"/>
    <property type="project" value="TreeGrafter"/>
</dbReference>
<dbReference type="SUPFAM" id="SSF46785">
    <property type="entry name" value="Winged helix' DNA-binding domain"/>
    <property type="match status" value="1"/>
</dbReference>
<dbReference type="CDD" id="cd05466">
    <property type="entry name" value="PBP2_LTTR_substrate"/>
    <property type="match status" value="1"/>
</dbReference>
<dbReference type="Pfam" id="PF00126">
    <property type="entry name" value="HTH_1"/>
    <property type="match status" value="1"/>
</dbReference>
<keyword evidence="2" id="KW-0805">Transcription regulation</keyword>